<accession>A0A4Y2NWJ1</accession>
<dbReference type="Proteomes" id="UP000499080">
    <property type="component" value="Unassembled WGS sequence"/>
</dbReference>
<evidence type="ECO:0000313" key="1">
    <source>
        <dbReference type="EMBL" id="GBN43122.1"/>
    </source>
</evidence>
<reference evidence="1 2" key="1">
    <citation type="journal article" date="2019" name="Sci. Rep.">
        <title>Orb-weaving spider Araneus ventricosus genome elucidates the spidroin gene catalogue.</title>
        <authorList>
            <person name="Kono N."/>
            <person name="Nakamura H."/>
            <person name="Ohtoshi R."/>
            <person name="Moran D.A.P."/>
            <person name="Shinohara A."/>
            <person name="Yoshida Y."/>
            <person name="Fujiwara M."/>
            <person name="Mori M."/>
            <person name="Tomita M."/>
            <person name="Arakawa K."/>
        </authorList>
    </citation>
    <scope>NUCLEOTIDE SEQUENCE [LARGE SCALE GENOMIC DNA]</scope>
</reference>
<name>A0A4Y2NWJ1_ARAVE</name>
<comment type="caution">
    <text evidence="1">The sequence shown here is derived from an EMBL/GenBank/DDBJ whole genome shotgun (WGS) entry which is preliminary data.</text>
</comment>
<protein>
    <submittedName>
        <fullName evidence="1">Uncharacterized protein</fullName>
    </submittedName>
</protein>
<dbReference type="AlphaFoldDB" id="A0A4Y2NWJ1"/>
<dbReference type="EMBL" id="BGPR01009919">
    <property type="protein sequence ID" value="GBN43122.1"/>
    <property type="molecule type" value="Genomic_DNA"/>
</dbReference>
<gene>
    <name evidence="1" type="ORF">AVEN_147328_1</name>
</gene>
<proteinExistence type="predicted"/>
<keyword evidence="2" id="KW-1185">Reference proteome</keyword>
<sequence>MSGHTLYCYEHGKSFPTMLVLWLGREFYIGKCGMTRSSQDCTSDLGEEMWDLKNAGIFSIPLLVPRSGFVQMIACDVTACLGDYKRTVLGSQNNSVC</sequence>
<organism evidence="1 2">
    <name type="scientific">Araneus ventricosus</name>
    <name type="common">Orbweaver spider</name>
    <name type="synonym">Epeira ventricosa</name>
    <dbReference type="NCBI Taxonomy" id="182803"/>
    <lineage>
        <taxon>Eukaryota</taxon>
        <taxon>Metazoa</taxon>
        <taxon>Ecdysozoa</taxon>
        <taxon>Arthropoda</taxon>
        <taxon>Chelicerata</taxon>
        <taxon>Arachnida</taxon>
        <taxon>Araneae</taxon>
        <taxon>Araneomorphae</taxon>
        <taxon>Entelegynae</taxon>
        <taxon>Araneoidea</taxon>
        <taxon>Araneidae</taxon>
        <taxon>Araneus</taxon>
    </lineage>
</organism>
<evidence type="ECO:0000313" key="2">
    <source>
        <dbReference type="Proteomes" id="UP000499080"/>
    </source>
</evidence>